<dbReference type="KEGG" id="pbt:ING2E5B_1474"/>
<evidence type="ECO:0000259" key="1">
    <source>
        <dbReference type="Pfam" id="PF01266"/>
    </source>
</evidence>
<gene>
    <name evidence="2" type="ORF">ING2E5B_1474</name>
</gene>
<dbReference type="EMBL" id="LN515532">
    <property type="protein sequence ID" value="CEA16222.1"/>
    <property type="molecule type" value="Genomic_DNA"/>
</dbReference>
<dbReference type="InterPro" id="IPR036188">
    <property type="entry name" value="FAD/NAD-bd_sf"/>
</dbReference>
<dbReference type="STRING" id="1562970.ING2E5B_1474"/>
<dbReference type="Pfam" id="PF01266">
    <property type="entry name" value="DAO"/>
    <property type="match status" value="1"/>
</dbReference>
<evidence type="ECO:0000313" key="2">
    <source>
        <dbReference type="EMBL" id="CEA16222.1"/>
    </source>
</evidence>
<dbReference type="Proteomes" id="UP000032417">
    <property type="component" value="Chromosome 1"/>
</dbReference>
<dbReference type="Gene3D" id="3.30.9.10">
    <property type="entry name" value="D-Amino Acid Oxidase, subunit A, domain 2"/>
    <property type="match status" value="1"/>
</dbReference>
<name>A0A098C2V5_9BACT</name>
<keyword evidence="3" id="KW-1185">Reference proteome</keyword>
<evidence type="ECO:0000313" key="3">
    <source>
        <dbReference type="Proteomes" id="UP000032417"/>
    </source>
</evidence>
<dbReference type="Gene3D" id="3.50.50.60">
    <property type="entry name" value="FAD/NAD(P)-binding domain"/>
    <property type="match status" value="1"/>
</dbReference>
<dbReference type="InterPro" id="IPR006076">
    <property type="entry name" value="FAD-dep_OxRdtase"/>
</dbReference>
<dbReference type="PANTHER" id="PTHR13847">
    <property type="entry name" value="SARCOSINE DEHYDROGENASE-RELATED"/>
    <property type="match status" value="1"/>
</dbReference>
<dbReference type="PANTHER" id="PTHR13847:SF281">
    <property type="entry name" value="FAD DEPENDENT OXIDOREDUCTASE DOMAIN-CONTAINING PROTEIN"/>
    <property type="match status" value="1"/>
</dbReference>
<dbReference type="SUPFAM" id="SSF51905">
    <property type="entry name" value="FAD/NAD(P)-binding domain"/>
    <property type="match status" value="1"/>
</dbReference>
<sequence length="394" mass="44261">MERGGHLESIWQTEVKHYGQENINSIPDSDILIVGAGITGITTALMLQKKGFKCILVEAGNMGYGSTGGSTAHINNYFETPYHKVIKTYGLDSGKLLAKAAREASDIIKDNINIYQIYCDYAIRNGYLFSLDERQDDELQNIIEGNHLVGIDAIETNTNPFGIPSVRVIEIHNQAQFHPLRYLRILLKEFVHSGGMFLENCSVTSSIDENTIIVADSSKGPINCKYLIYANNTPPGDSILNKYITPYIRFAMALKLKNGYYPEAMAYDMFEPHHSYRSHTLDENDFLIAGGEDNIADSLNNSNKSFEKLYKNLKLYFDIEEIVYKWKTKLYKSKDGLPYIGYLPGNHQNVFCAIGYGGDDIILGTVAAIVICDIITSGNSKYEQLFSPERILKH</sequence>
<dbReference type="OrthoDB" id="571248at2"/>
<feature type="domain" description="FAD dependent oxidoreductase" evidence="1">
    <location>
        <begin position="30"/>
        <end position="373"/>
    </location>
</feature>
<dbReference type="GO" id="GO:0005737">
    <property type="term" value="C:cytoplasm"/>
    <property type="evidence" value="ECO:0007669"/>
    <property type="project" value="TreeGrafter"/>
</dbReference>
<dbReference type="HOGENOM" id="CLU_007884_15_1_10"/>
<dbReference type="AlphaFoldDB" id="A0A098C2V5"/>
<organism evidence="2 3">
    <name type="scientific">Fermentimonas caenicola</name>
    <dbReference type="NCBI Taxonomy" id="1562970"/>
    <lineage>
        <taxon>Bacteria</taxon>
        <taxon>Pseudomonadati</taxon>
        <taxon>Bacteroidota</taxon>
        <taxon>Bacteroidia</taxon>
        <taxon>Bacteroidales</taxon>
        <taxon>Dysgonomonadaceae</taxon>
        <taxon>Fermentimonas</taxon>
    </lineage>
</organism>
<accession>A0A098C2V5</accession>
<proteinExistence type="predicted"/>
<protein>
    <recommendedName>
        <fullName evidence="1">FAD dependent oxidoreductase domain-containing protein</fullName>
    </recommendedName>
</protein>
<reference evidence="2 3" key="1">
    <citation type="submission" date="2014-08" db="EMBL/GenBank/DDBJ databases">
        <authorList>
            <person name="Wibberg D."/>
        </authorList>
    </citation>
    <scope>NUCLEOTIDE SEQUENCE [LARGE SCALE GENOMIC DNA]</scope>
    <source>
        <strain evidence="3">ING2-E5B</strain>
    </source>
</reference>